<dbReference type="Proteomes" id="UP000237347">
    <property type="component" value="Unassembled WGS sequence"/>
</dbReference>
<accession>A0AAW0IFJ1</accession>
<dbReference type="EMBL" id="PKMF04001325">
    <property type="protein sequence ID" value="KAK7813040.1"/>
    <property type="molecule type" value="Genomic_DNA"/>
</dbReference>
<evidence type="ECO:0000313" key="1">
    <source>
        <dbReference type="EMBL" id="KAK7813040.1"/>
    </source>
</evidence>
<name>A0AAW0IFJ1_QUESU</name>
<organism evidence="1 2">
    <name type="scientific">Quercus suber</name>
    <name type="common">Cork oak</name>
    <dbReference type="NCBI Taxonomy" id="58331"/>
    <lineage>
        <taxon>Eukaryota</taxon>
        <taxon>Viridiplantae</taxon>
        <taxon>Streptophyta</taxon>
        <taxon>Embryophyta</taxon>
        <taxon>Tracheophyta</taxon>
        <taxon>Spermatophyta</taxon>
        <taxon>Magnoliopsida</taxon>
        <taxon>eudicotyledons</taxon>
        <taxon>Gunneridae</taxon>
        <taxon>Pentapetalae</taxon>
        <taxon>rosids</taxon>
        <taxon>fabids</taxon>
        <taxon>Fagales</taxon>
        <taxon>Fagaceae</taxon>
        <taxon>Quercus</taxon>
    </lineage>
</organism>
<gene>
    <name evidence="1" type="ORF">CFP56_006205</name>
</gene>
<dbReference type="AlphaFoldDB" id="A0AAW0IFJ1"/>
<comment type="caution">
    <text evidence="1">The sequence shown here is derived from an EMBL/GenBank/DDBJ whole genome shotgun (WGS) entry which is preliminary data.</text>
</comment>
<sequence>MQHTHPYCLIADYCWTRFLIPR</sequence>
<keyword evidence="2" id="KW-1185">Reference proteome</keyword>
<evidence type="ECO:0000313" key="2">
    <source>
        <dbReference type="Proteomes" id="UP000237347"/>
    </source>
</evidence>
<reference evidence="1 2" key="1">
    <citation type="journal article" date="2018" name="Sci. Data">
        <title>The draft genome sequence of cork oak.</title>
        <authorList>
            <person name="Ramos A.M."/>
            <person name="Usie A."/>
            <person name="Barbosa P."/>
            <person name="Barros P.M."/>
            <person name="Capote T."/>
            <person name="Chaves I."/>
            <person name="Simoes F."/>
            <person name="Abreu I."/>
            <person name="Carrasquinho I."/>
            <person name="Faro C."/>
            <person name="Guimaraes J.B."/>
            <person name="Mendonca D."/>
            <person name="Nobrega F."/>
            <person name="Rodrigues L."/>
            <person name="Saibo N.J.M."/>
            <person name="Varela M.C."/>
            <person name="Egas C."/>
            <person name="Matos J."/>
            <person name="Miguel C.M."/>
            <person name="Oliveira M.M."/>
            <person name="Ricardo C.P."/>
            <person name="Goncalves S."/>
        </authorList>
    </citation>
    <scope>NUCLEOTIDE SEQUENCE [LARGE SCALE GENOMIC DNA]</scope>
    <source>
        <strain evidence="2">cv. HL8</strain>
    </source>
</reference>
<proteinExistence type="predicted"/>
<protein>
    <submittedName>
        <fullName evidence="1">Uncharacterized protein</fullName>
    </submittedName>
</protein>